<proteinExistence type="predicted"/>
<name>A0A382G4B8_9ZZZZ</name>
<evidence type="ECO:0000313" key="2">
    <source>
        <dbReference type="EMBL" id="SVB69444.1"/>
    </source>
</evidence>
<feature type="domain" description="Methyltransferase" evidence="1">
    <location>
        <begin position="51"/>
        <end position="153"/>
    </location>
</feature>
<dbReference type="Pfam" id="PF13847">
    <property type="entry name" value="Methyltransf_31"/>
    <property type="match status" value="1"/>
</dbReference>
<feature type="non-terminal residue" evidence="2">
    <location>
        <position position="193"/>
    </location>
</feature>
<dbReference type="InterPro" id="IPR025714">
    <property type="entry name" value="Methyltranfer_dom"/>
</dbReference>
<reference evidence="2" key="1">
    <citation type="submission" date="2018-05" db="EMBL/GenBank/DDBJ databases">
        <authorList>
            <person name="Lanie J.A."/>
            <person name="Ng W.-L."/>
            <person name="Kazmierczak K.M."/>
            <person name="Andrzejewski T.M."/>
            <person name="Davidsen T.M."/>
            <person name="Wayne K.J."/>
            <person name="Tettelin H."/>
            <person name="Glass J.I."/>
            <person name="Rusch D."/>
            <person name="Podicherti R."/>
            <person name="Tsui H.-C.T."/>
            <person name="Winkler M.E."/>
        </authorList>
    </citation>
    <scope>NUCLEOTIDE SEQUENCE</scope>
</reference>
<accession>A0A382G4B8</accession>
<dbReference type="EMBL" id="UINC01053204">
    <property type="protein sequence ID" value="SVB69444.1"/>
    <property type="molecule type" value="Genomic_DNA"/>
</dbReference>
<dbReference type="Gene3D" id="3.40.50.150">
    <property type="entry name" value="Vaccinia Virus protein VP39"/>
    <property type="match status" value="1"/>
</dbReference>
<dbReference type="SUPFAM" id="SSF53335">
    <property type="entry name" value="S-adenosyl-L-methionine-dependent methyltransferases"/>
    <property type="match status" value="1"/>
</dbReference>
<organism evidence="2">
    <name type="scientific">marine metagenome</name>
    <dbReference type="NCBI Taxonomy" id="408172"/>
    <lineage>
        <taxon>unclassified sequences</taxon>
        <taxon>metagenomes</taxon>
        <taxon>ecological metagenomes</taxon>
    </lineage>
</organism>
<dbReference type="InterPro" id="IPR029063">
    <property type="entry name" value="SAM-dependent_MTases_sf"/>
</dbReference>
<sequence length="193" mass="22092">MESNREKYYQEQHQEWKDTSYKNSPIAVGWLDGRENQTKRFETLLDIGVQEGDSILDLGCGLGHLSEHLDKIGLNVNYTGIDTNKWAIEQAHEFKENINSPMLGVPKAYRFNEATYIHGTIFELCGTYDWGLASGVFNVQFPKVEMLETINELLLKSRKGVAFNLLSHADSNFDRDIPMAYETYIPNEIVSHL</sequence>
<dbReference type="CDD" id="cd02440">
    <property type="entry name" value="AdoMet_MTases"/>
    <property type="match status" value="1"/>
</dbReference>
<dbReference type="AlphaFoldDB" id="A0A382G4B8"/>
<gene>
    <name evidence="2" type="ORF">METZ01_LOCUS222298</name>
</gene>
<protein>
    <recommendedName>
        <fullName evidence="1">Methyltransferase domain-containing protein</fullName>
    </recommendedName>
</protein>
<evidence type="ECO:0000259" key="1">
    <source>
        <dbReference type="Pfam" id="PF13847"/>
    </source>
</evidence>